<dbReference type="AlphaFoldDB" id="A0AAJ7DUV0"/>
<name>A0AAJ7DUV0_9HYME</name>
<keyword evidence="2" id="KW-1185">Reference proteome</keyword>
<evidence type="ECO:0000256" key="1">
    <source>
        <dbReference type="SAM" id="MobiDB-lite"/>
    </source>
</evidence>
<organism evidence="2 3">
    <name type="scientific">Ceratosolen solmsi marchali</name>
    <dbReference type="NCBI Taxonomy" id="326594"/>
    <lineage>
        <taxon>Eukaryota</taxon>
        <taxon>Metazoa</taxon>
        <taxon>Ecdysozoa</taxon>
        <taxon>Arthropoda</taxon>
        <taxon>Hexapoda</taxon>
        <taxon>Insecta</taxon>
        <taxon>Pterygota</taxon>
        <taxon>Neoptera</taxon>
        <taxon>Endopterygota</taxon>
        <taxon>Hymenoptera</taxon>
        <taxon>Apocrita</taxon>
        <taxon>Proctotrupomorpha</taxon>
        <taxon>Chalcidoidea</taxon>
        <taxon>Agaonidae</taxon>
        <taxon>Agaoninae</taxon>
        <taxon>Ceratosolen</taxon>
    </lineage>
</organism>
<evidence type="ECO:0000313" key="2">
    <source>
        <dbReference type="Proteomes" id="UP000695007"/>
    </source>
</evidence>
<evidence type="ECO:0000313" key="3">
    <source>
        <dbReference type="RefSeq" id="XP_011497221.1"/>
    </source>
</evidence>
<dbReference type="RefSeq" id="XP_011497221.1">
    <property type="nucleotide sequence ID" value="XM_011498919.1"/>
</dbReference>
<gene>
    <name evidence="3" type="primary">LOC105361668</name>
</gene>
<feature type="region of interest" description="Disordered" evidence="1">
    <location>
        <begin position="1"/>
        <end position="20"/>
    </location>
</feature>
<proteinExistence type="predicted"/>
<dbReference type="KEGG" id="csol:105361668"/>
<dbReference type="GeneID" id="105361668"/>
<dbReference type="Proteomes" id="UP000695007">
    <property type="component" value="Unplaced"/>
</dbReference>
<protein>
    <submittedName>
        <fullName evidence="3">TNF receptor-associated factor family protein DDB_G0272098-like</fullName>
    </submittedName>
</protein>
<sequence>MKELSNKSVPDEESESKQIDETIKQSVSENNNLMDYEKIEEQLSIITNTNIKNNCSKKVEVIYDQVSKVEQGKLVKKKYARLKTLDTNIAKSSFTMDKKRSPLSDFALELETLQKDEITLQVPPTPQILSPGSSSFMMPISKLSEDSRTIQSLVATPLECPLTPKIVLTPPKSVNNLHKGSEKPISSPYYEPILNNFKISKKSEITQFEVIKENLLKNKKTTIESNIKNIDDVIKLNTSMYREKKVNLKSDSSSASSCNCESCSSSNKEDIAETPVKNDNTCTEVDIFETPSISKIIETPMNFNTKISDIMMFQEQEMQKVQNSKVKISKITTKSPMELIETFPSNIEMNALGIEKNANTLTTTHTIQIKKSEEEVSKAVQSIITNQEEKINKNQNTSVDSIVFDSSYKNESKSIDNKLELVKALESITNTNQKTQDYSFFKSTNANNENDSEANLELVLEDENVSEISSIEVNKTKERFIQNNISPHQHNTRFKSRQMADEKNVSLNNSNGFSNSNIPCQEIQYVFDEDNYKRKRRKVFSNDELTWEFHDELGNLMNATAPTNLDIIFQINPARKRTLKQSKAIKREKFVYVEDVIKKSMMNHSNNNNPISDTNNATYNEKVYNIEW</sequence>
<reference evidence="3" key="1">
    <citation type="submission" date="2025-08" db="UniProtKB">
        <authorList>
            <consortium name="RefSeq"/>
        </authorList>
    </citation>
    <scope>IDENTIFICATION</scope>
</reference>
<accession>A0AAJ7DUV0</accession>